<dbReference type="PANTHER" id="PTHR30126">
    <property type="entry name" value="HTH-TYPE TRANSCRIPTIONAL REGULATOR"/>
    <property type="match status" value="1"/>
</dbReference>
<dbReference type="SUPFAM" id="SSF46785">
    <property type="entry name" value="Winged helix' DNA-binding domain"/>
    <property type="match status" value="1"/>
</dbReference>
<evidence type="ECO:0000256" key="1">
    <source>
        <dbReference type="ARBA" id="ARBA00009437"/>
    </source>
</evidence>
<gene>
    <name evidence="6" type="ORF">EEL30_19385</name>
</gene>
<keyword evidence="4" id="KW-0804">Transcription</keyword>
<reference evidence="6 7" key="1">
    <citation type="submission" date="2018-11" db="EMBL/GenBank/DDBJ databases">
        <title>Phylogenetic determinants of toxin gene distribution in genomes of Brevibacillus laterosporus.</title>
        <authorList>
            <person name="Glare T.R."/>
            <person name="Durrant A."/>
            <person name="Berry C."/>
            <person name="Palma L."/>
            <person name="Ormskirk M."/>
            <person name="Cox M.O."/>
        </authorList>
    </citation>
    <scope>NUCLEOTIDE SEQUENCE [LARGE SCALE GENOMIC DNA]</scope>
    <source>
        <strain evidence="6 7">1821L</strain>
    </source>
</reference>
<dbReference type="Proteomes" id="UP000319432">
    <property type="component" value="Chromosome"/>
</dbReference>
<dbReference type="EMBL" id="CP033464">
    <property type="protein sequence ID" value="QDX94254.1"/>
    <property type="molecule type" value="Genomic_DNA"/>
</dbReference>
<dbReference type="PANTHER" id="PTHR30126:SF64">
    <property type="entry name" value="HTH-TYPE TRANSCRIPTIONAL REGULATOR CITR"/>
    <property type="match status" value="1"/>
</dbReference>
<dbReference type="PROSITE" id="PS50931">
    <property type="entry name" value="HTH_LYSR"/>
    <property type="match status" value="1"/>
</dbReference>
<keyword evidence="3" id="KW-0238">DNA-binding</keyword>
<dbReference type="AlphaFoldDB" id="A0A518VB92"/>
<evidence type="ECO:0000256" key="4">
    <source>
        <dbReference type="ARBA" id="ARBA00023163"/>
    </source>
</evidence>
<dbReference type="Gene3D" id="3.40.190.290">
    <property type="match status" value="1"/>
</dbReference>
<dbReference type="FunFam" id="1.10.10.10:FF:000001">
    <property type="entry name" value="LysR family transcriptional regulator"/>
    <property type="match status" value="1"/>
</dbReference>
<evidence type="ECO:0000313" key="7">
    <source>
        <dbReference type="Proteomes" id="UP000319432"/>
    </source>
</evidence>
<dbReference type="Pfam" id="PF00126">
    <property type="entry name" value="HTH_1"/>
    <property type="match status" value="1"/>
</dbReference>
<sequence length="296" mass="33619">MVSKLDLYKVFCKVGKSESFSKAAKDLYMTQPAVSQAIMQLERELDIRLFNRTPKGVSLTTEGSLLFEYVNSAINLIEVGEKKILEFKNLTTGELKIGVGDTISRYFLLPYLEAFHNRYPNIKFNIVNGTTIEICSILKSGEVDIAICNFPLDDPTLELRSCIDIHDIFVCGEKYKNIFSKPLSLDELVKLPLILLETKSNSRKYVEDYMISRGIKISPEFELGSHDLLLEFAKINLGIACVTKEFSQEYLHKGLLYEIRLIEEIPKRNIGVCFLKSVPLSPASTKFVEIIENKQV</sequence>
<keyword evidence="7" id="KW-1185">Reference proteome</keyword>
<dbReference type="OrthoDB" id="9778774at2"/>
<dbReference type="GO" id="GO:0003700">
    <property type="term" value="F:DNA-binding transcription factor activity"/>
    <property type="evidence" value="ECO:0007669"/>
    <property type="project" value="InterPro"/>
</dbReference>
<feature type="domain" description="HTH lysR-type" evidence="5">
    <location>
        <begin position="1"/>
        <end position="60"/>
    </location>
</feature>
<evidence type="ECO:0000256" key="2">
    <source>
        <dbReference type="ARBA" id="ARBA00023015"/>
    </source>
</evidence>
<dbReference type="GO" id="GO:0000976">
    <property type="term" value="F:transcription cis-regulatory region binding"/>
    <property type="evidence" value="ECO:0007669"/>
    <property type="project" value="TreeGrafter"/>
</dbReference>
<evidence type="ECO:0000259" key="5">
    <source>
        <dbReference type="PROSITE" id="PS50931"/>
    </source>
</evidence>
<dbReference type="InterPro" id="IPR036388">
    <property type="entry name" value="WH-like_DNA-bd_sf"/>
</dbReference>
<keyword evidence="2" id="KW-0805">Transcription regulation</keyword>
<dbReference type="PRINTS" id="PR00039">
    <property type="entry name" value="HTHLYSR"/>
</dbReference>
<dbReference type="Pfam" id="PF03466">
    <property type="entry name" value="LysR_substrate"/>
    <property type="match status" value="1"/>
</dbReference>
<accession>A0A518VB92</accession>
<comment type="similarity">
    <text evidence="1">Belongs to the LysR transcriptional regulatory family.</text>
</comment>
<name>A0A518VB92_BRELA</name>
<evidence type="ECO:0000313" key="6">
    <source>
        <dbReference type="EMBL" id="QDX94254.1"/>
    </source>
</evidence>
<dbReference type="SUPFAM" id="SSF53850">
    <property type="entry name" value="Periplasmic binding protein-like II"/>
    <property type="match status" value="1"/>
</dbReference>
<proteinExistence type="inferred from homology"/>
<dbReference type="InterPro" id="IPR000847">
    <property type="entry name" value="LysR_HTH_N"/>
</dbReference>
<dbReference type="Gene3D" id="1.10.10.10">
    <property type="entry name" value="Winged helix-like DNA-binding domain superfamily/Winged helix DNA-binding domain"/>
    <property type="match status" value="1"/>
</dbReference>
<dbReference type="InterPro" id="IPR005119">
    <property type="entry name" value="LysR_subst-bd"/>
</dbReference>
<dbReference type="InterPro" id="IPR036390">
    <property type="entry name" value="WH_DNA-bd_sf"/>
</dbReference>
<organism evidence="6 7">
    <name type="scientific">Brevibacillus laterosporus</name>
    <name type="common">Bacillus laterosporus</name>
    <dbReference type="NCBI Taxonomy" id="1465"/>
    <lineage>
        <taxon>Bacteria</taxon>
        <taxon>Bacillati</taxon>
        <taxon>Bacillota</taxon>
        <taxon>Bacilli</taxon>
        <taxon>Bacillales</taxon>
        <taxon>Paenibacillaceae</taxon>
        <taxon>Brevibacillus</taxon>
    </lineage>
</organism>
<protein>
    <submittedName>
        <fullName evidence="6">LysR family transcriptional regulator</fullName>
    </submittedName>
</protein>
<dbReference type="CDD" id="cd05466">
    <property type="entry name" value="PBP2_LTTR_substrate"/>
    <property type="match status" value="1"/>
</dbReference>
<evidence type="ECO:0000256" key="3">
    <source>
        <dbReference type="ARBA" id="ARBA00023125"/>
    </source>
</evidence>